<dbReference type="Gene3D" id="2.40.50.40">
    <property type="match status" value="1"/>
</dbReference>
<organism evidence="2 3">
    <name type="scientific">Albula glossodonta</name>
    <name type="common">roundjaw bonefish</name>
    <dbReference type="NCBI Taxonomy" id="121402"/>
    <lineage>
        <taxon>Eukaryota</taxon>
        <taxon>Metazoa</taxon>
        <taxon>Chordata</taxon>
        <taxon>Craniata</taxon>
        <taxon>Vertebrata</taxon>
        <taxon>Euteleostomi</taxon>
        <taxon>Actinopterygii</taxon>
        <taxon>Neopterygii</taxon>
        <taxon>Teleostei</taxon>
        <taxon>Albuliformes</taxon>
        <taxon>Albulidae</taxon>
        <taxon>Albula</taxon>
    </lineage>
</organism>
<evidence type="ECO:0000313" key="3">
    <source>
        <dbReference type="Proteomes" id="UP000824540"/>
    </source>
</evidence>
<gene>
    <name evidence="2" type="ORF">JZ751_007933</name>
</gene>
<dbReference type="EMBL" id="JAFBMS010000016">
    <property type="protein sequence ID" value="KAG9346115.1"/>
    <property type="molecule type" value="Genomic_DNA"/>
</dbReference>
<dbReference type="AlphaFoldDB" id="A0A8T2P0J7"/>
<reference evidence="2" key="1">
    <citation type="thesis" date="2021" institute="BYU ScholarsArchive" country="Provo, UT, USA">
        <title>Applications of and Algorithms for Genome Assembly and Genomic Analyses with an Emphasis on Marine Teleosts.</title>
        <authorList>
            <person name="Pickett B.D."/>
        </authorList>
    </citation>
    <scope>NUCLEOTIDE SEQUENCE</scope>
    <source>
        <strain evidence="2">HI-2016</strain>
    </source>
</reference>
<protein>
    <submittedName>
        <fullName evidence="2">Uncharacterized protein</fullName>
    </submittedName>
</protein>
<feature type="compositionally biased region" description="Basic and acidic residues" evidence="1">
    <location>
        <begin position="170"/>
        <end position="180"/>
    </location>
</feature>
<sequence length="228" mass="24907">MPPCKQHLYQLPHPPLPPTKPDMGLKNAIIPAAVINQREAPPSFSSRGGHSAARGVATVALEFSSERPSKPPIMDLKALAVITLLTAVMYTQVSHAKPISLVERCWCRNTHNSVPQRSIRELKFLQTPNCPFQVIHPFHPVSERRRGRSAGMRCVQPSSLVAMSSHRIEEGKTGELEGRRAMSSGISDCTDERGADKPPSPLSLPLSINSTLPQESPLLPGLRVGLIR</sequence>
<dbReference type="Proteomes" id="UP000824540">
    <property type="component" value="Unassembled WGS sequence"/>
</dbReference>
<keyword evidence="3" id="KW-1185">Reference proteome</keyword>
<name>A0A8T2P0J7_9TELE</name>
<feature type="region of interest" description="Disordered" evidence="1">
    <location>
        <begin position="170"/>
        <end position="203"/>
    </location>
</feature>
<proteinExistence type="predicted"/>
<dbReference type="OrthoDB" id="9884353at2759"/>
<evidence type="ECO:0000313" key="2">
    <source>
        <dbReference type="EMBL" id="KAG9346115.1"/>
    </source>
</evidence>
<comment type="caution">
    <text evidence="2">The sequence shown here is derived from an EMBL/GenBank/DDBJ whole genome shotgun (WGS) entry which is preliminary data.</text>
</comment>
<accession>A0A8T2P0J7</accession>
<evidence type="ECO:0000256" key="1">
    <source>
        <dbReference type="SAM" id="MobiDB-lite"/>
    </source>
</evidence>